<accession>A0A6L2JTV3</accession>
<dbReference type="PANTHER" id="PTHR45786:SF74">
    <property type="entry name" value="ATP-DEPENDENT DNA HELICASE"/>
    <property type="match status" value="1"/>
</dbReference>
<comment type="caution">
    <text evidence="1">The sequence shown here is derived from an EMBL/GenBank/DDBJ whole genome shotgun (WGS) entry which is preliminary data.</text>
</comment>
<dbReference type="PANTHER" id="PTHR45786">
    <property type="entry name" value="DNA BINDING PROTEIN-LIKE"/>
    <property type="match status" value="1"/>
</dbReference>
<dbReference type="EMBL" id="BKCJ010001266">
    <property type="protein sequence ID" value="GEU40150.1"/>
    <property type="molecule type" value="Genomic_DNA"/>
</dbReference>
<sequence length="180" mass="20648">MHIPVPKEDPQKINDISGPSLIGAAKKRPKGATLTFAKQAFFMQGIHAAYHNLGPSSYERRGCHAIMWYEERNDKEKRAVNPTLLLYCQKGKVLLLRFNETPQPLKQLLDYKDTATSRFKDQIRVYNNMFCFTSFGAKTDHSINTGRGPYTFIINGQNYYRMGSLLSVEGVQPRYAQLYF</sequence>
<dbReference type="AlphaFoldDB" id="A0A6L2JTV3"/>
<gene>
    <name evidence="1" type="ORF">Tci_012128</name>
</gene>
<name>A0A6L2JTV3_TANCI</name>
<reference evidence="1" key="1">
    <citation type="journal article" date="2019" name="Sci. Rep.">
        <title>Draft genome of Tanacetum cinerariifolium, the natural source of mosquito coil.</title>
        <authorList>
            <person name="Yamashiro T."/>
            <person name="Shiraishi A."/>
            <person name="Satake H."/>
            <person name="Nakayama K."/>
        </authorList>
    </citation>
    <scope>NUCLEOTIDE SEQUENCE</scope>
</reference>
<evidence type="ECO:0000313" key="1">
    <source>
        <dbReference type="EMBL" id="GEU40150.1"/>
    </source>
</evidence>
<organism evidence="1">
    <name type="scientific">Tanacetum cinerariifolium</name>
    <name type="common">Dalmatian daisy</name>
    <name type="synonym">Chrysanthemum cinerariifolium</name>
    <dbReference type="NCBI Taxonomy" id="118510"/>
    <lineage>
        <taxon>Eukaryota</taxon>
        <taxon>Viridiplantae</taxon>
        <taxon>Streptophyta</taxon>
        <taxon>Embryophyta</taxon>
        <taxon>Tracheophyta</taxon>
        <taxon>Spermatophyta</taxon>
        <taxon>Magnoliopsida</taxon>
        <taxon>eudicotyledons</taxon>
        <taxon>Gunneridae</taxon>
        <taxon>Pentapetalae</taxon>
        <taxon>asterids</taxon>
        <taxon>campanulids</taxon>
        <taxon>Asterales</taxon>
        <taxon>Asteraceae</taxon>
        <taxon>Asteroideae</taxon>
        <taxon>Anthemideae</taxon>
        <taxon>Anthemidinae</taxon>
        <taxon>Tanacetum</taxon>
    </lineage>
</organism>
<protein>
    <submittedName>
        <fullName evidence="1">Uncharacterized protein</fullName>
    </submittedName>
</protein>
<proteinExistence type="predicted"/>